<dbReference type="AlphaFoldDB" id="A0A8I1ACH6"/>
<dbReference type="SUPFAM" id="SSF109604">
    <property type="entry name" value="HD-domain/PDEase-like"/>
    <property type="match status" value="1"/>
</dbReference>
<accession>A0A8I1ACH6</accession>
<evidence type="ECO:0000313" key="2">
    <source>
        <dbReference type="Proteomes" id="UP000644140"/>
    </source>
</evidence>
<organism evidence="1 2">
    <name type="scientific">Acinetobacter bereziniae</name>
    <name type="common">Acinetobacter genomosp. 10</name>
    <dbReference type="NCBI Taxonomy" id="106648"/>
    <lineage>
        <taxon>Bacteria</taxon>
        <taxon>Pseudomonadati</taxon>
        <taxon>Pseudomonadota</taxon>
        <taxon>Gammaproteobacteria</taxon>
        <taxon>Moraxellales</taxon>
        <taxon>Moraxellaceae</taxon>
        <taxon>Acinetobacter</taxon>
    </lineage>
</organism>
<reference evidence="1" key="1">
    <citation type="submission" date="2022-02" db="EMBL/GenBank/DDBJ databases">
        <title>Characterization of Tn125 harboring carbapenem-resistant Acinetobacter bereziniae clinical isolates.</title>
        <authorList>
            <person name="Wong N.-K."/>
            <person name="Pan Q."/>
        </authorList>
    </citation>
    <scope>NUCLEOTIDE SEQUENCE</scope>
    <source>
        <strain evidence="1">GD03393</strain>
    </source>
</reference>
<sequence length="250" mass="29048">MIGSRKWMEINQGSLSFKEKINLLKQTLLPTTYKYAKTFIQSHVNHTHFALHDVQIPDTPMVKEAMAELENTQDRVIFHHSWRSFFWGVGIAHSKDWHFDQESFVIACLMLDLGLVEHLDQYSCNCFTYQSALRSENLCLKHQYDASRTKIISEAICLHMNGYLDESNQDLPIEALLLQQATSCDVIGTDYARFSKTYAEDVLIQHPRTQFNSHFKKLLHKESLNHPQSRTALVSRLGLPYMIQLNIFKE</sequence>
<protein>
    <submittedName>
        <fullName evidence="1">Uncharacterized protein</fullName>
    </submittedName>
</protein>
<dbReference type="PANTHER" id="PTHR35569:SF1">
    <property type="entry name" value="CYANAMIDE HYDRATASE DDI2-RELATED"/>
    <property type="match status" value="1"/>
</dbReference>
<evidence type="ECO:0000313" key="1">
    <source>
        <dbReference type="EMBL" id="UUN96061.1"/>
    </source>
</evidence>
<dbReference type="PANTHER" id="PTHR35569">
    <property type="entry name" value="CYANAMIDE HYDRATASE DDI2-RELATED"/>
    <property type="match status" value="1"/>
</dbReference>
<proteinExistence type="predicted"/>
<dbReference type="EMBL" id="CP092085">
    <property type="protein sequence ID" value="UUN96061.1"/>
    <property type="molecule type" value="Genomic_DNA"/>
</dbReference>
<dbReference type="Proteomes" id="UP000644140">
    <property type="component" value="Chromosome"/>
</dbReference>
<name>A0A8I1ACH6_ACIBZ</name>
<dbReference type="RefSeq" id="WP_198114592.1">
    <property type="nucleotide sequence ID" value="NZ_CP066121.1"/>
</dbReference>
<gene>
    <name evidence="1" type="ORF">I9054_011755</name>
</gene>